<evidence type="ECO:0000256" key="2">
    <source>
        <dbReference type="ARBA" id="ARBA00023203"/>
    </source>
</evidence>
<comment type="similarity">
    <text evidence="1">Belongs to the actin-binding proteins ADF family.</text>
</comment>
<evidence type="ECO:0000256" key="3">
    <source>
        <dbReference type="SAM" id="MobiDB-lite"/>
    </source>
</evidence>
<dbReference type="SMART" id="SM00102">
    <property type="entry name" value="ADF"/>
    <property type="match status" value="1"/>
</dbReference>
<dbReference type="InterPro" id="IPR017904">
    <property type="entry name" value="ADF/Cofilin"/>
</dbReference>
<name>A0A9W9YIB5_9CNID</name>
<dbReference type="PANTHER" id="PTHR11913">
    <property type="entry name" value="COFILIN-RELATED"/>
    <property type="match status" value="1"/>
</dbReference>
<sequence>MSMSGIEVGEELQEVYKGDLKIRKKHGYLILKIEKKEGKPKEEQVQIESAGDPLPPDCTEEQNKEVFEKVKSGLEDGEPRFIIFDFRFKSSAGRNVDKLALITWISDYCPVKLKMKYSSTKEVIPKKLPGLKSIQANSIGDLDFVKVVEELRKGK</sequence>
<proteinExistence type="inferred from homology"/>
<dbReference type="Pfam" id="PF00241">
    <property type="entry name" value="Cofilin_ADF"/>
    <property type="match status" value="1"/>
</dbReference>
<organism evidence="5 6">
    <name type="scientific">Desmophyllum pertusum</name>
    <dbReference type="NCBI Taxonomy" id="174260"/>
    <lineage>
        <taxon>Eukaryota</taxon>
        <taxon>Metazoa</taxon>
        <taxon>Cnidaria</taxon>
        <taxon>Anthozoa</taxon>
        <taxon>Hexacorallia</taxon>
        <taxon>Scleractinia</taxon>
        <taxon>Caryophylliina</taxon>
        <taxon>Caryophylliidae</taxon>
        <taxon>Desmophyllum</taxon>
    </lineage>
</organism>
<feature type="region of interest" description="Disordered" evidence="3">
    <location>
        <begin position="37"/>
        <end position="60"/>
    </location>
</feature>
<reference evidence="5" key="1">
    <citation type="submission" date="2023-01" db="EMBL/GenBank/DDBJ databases">
        <title>Genome assembly of the deep-sea coral Lophelia pertusa.</title>
        <authorList>
            <person name="Herrera S."/>
            <person name="Cordes E."/>
        </authorList>
    </citation>
    <scope>NUCLEOTIDE SEQUENCE</scope>
    <source>
        <strain evidence="5">USNM1676648</strain>
        <tissue evidence="5">Polyp</tissue>
    </source>
</reference>
<evidence type="ECO:0000259" key="4">
    <source>
        <dbReference type="PROSITE" id="PS51263"/>
    </source>
</evidence>
<comment type="caution">
    <text evidence="5">The sequence shown here is derived from an EMBL/GenBank/DDBJ whole genome shotgun (WGS) entry which is preliminary data.</text>
</comment>
<evidence type="ECO:0000313" key="5">
    <source>
        <dbReference type="EMBL" id="KAJ7351657.1"/>
    </source>
</evidence>
<dbReference type="InterPro" id="IPR029006">
    <property type="entry name" value="ADF-H/Gelsolin-like_dom_sf"/>
</dbReference>
<dbReference type="EMBL" id="MU827360">
    <property type="protein sequence ID" value="KAJ7351657.1"/>
    <property type="molecule type" value="Genomic_DNA"/>
</dbReference>
<dbReference type="Proteomes" id="UP001163046">
    <property type="component" value="Unassembled WGS sequence"/>
</dbReference>
<dbReference type="GO" id="GO:0003779">
    <property type="term" value="F:actin binding"/>
    <property type="evidence" value="ECO:0007669"/>
    <property type="project" value="UniProtKB-KW"/>
</dbReference>
<dbReference type="SUPFAM" id="SSF55753">
    <property type="entry name" value="Actin depolymerizing proteins"/>
    <property type="match status" value="1"/>
</dbReference>
<dbReference type="AlphaFoldDB" id="A0A9W9YIB5"/>
<dbReference type="GO" id="GO:0015629">
    <property type="term" value="C:actin cytoskeleton"/>
    <property type="evidence" value="ECO:0007669"/>
    <property type="project" value="InterPro"/>
</dbReference>
<evidence type="ECO:0000256" key="1">
    <source>
        <dbReference type="ARBA" id="ARBA00006844"/>
    </source>
</evidence>
<evidence type="ECO:0000313" key="6">
    <source>
        <dbReference type="Proteomes" id="UP001163046"/>
    </source>
</evidence>
<dbReference type="PROSITE" id="PS51263">
    <property type="entry name" value="ADF_H"/>
    <property type="match status" value="1"/>
</dbReference>
<dbReference type="Gene3D" id="3.40.20.10">
    <property type="entry name" value="Severin"/>
    <property type="match status" value="1"/>
</dbReference>
<keyword evidence="2" id="KW-0009">Actin-binding</keyword>
<protein>
    <submittedName>
        <fullName evidence="5">Cofilin-2</fullName>
    </submittedName>
</protein>
<accession>A0A9W9YIB5</accession>
<dbReference type="OrthoDB" id="10249245at2759"/>
<dbReference type="GO" id="GO:0030042">
    <property type="term" value="P:actin filament depolymerization"/>
    <property type="evidence" value="ECO:0007669"/>
    <property type="project" value="InterPro"/>
</dbReference>
<keyword evidence="6" id="KW-1185">Reference proteome</keyword>
<feature type="domain" description="ADF-H" evidence="4">
    <location>
        <begin position="1"/>
        <end position="152"/>
    </location>
</feature>
<gene>
    <name evidence="5" type="primary">CFL2</name>
    <name evidence="5" type="ORF">OS493_036207</name>
</gene>
<dbReference type="InterPro" id="IPR002108">
    <property type="entry name" value="ADF-H"/>
</dbReference>